<gene>
    <name evidence="1" type="ORF">MILVUS5_LOCUS14414</name>
</gene>
<evidence type="ECO:0000313" key="2">
    <source>
        <dbReference type="Proteomes" id="UP001177021"/>
    </source>
</evidence>
<evidence type="ECO:0000313" key="1">
    <source>
        <dbReference type="EMBL" id="CAJ2645528.1"/>
    </source>
</evidence>
<sequence length="70" mass="7768">MTVVEVGDGCEPGGENSGVRESERRWRCDAGGCVRGELKRDCRSRRRSSMEVGNGREKCYMKEGKKGGKN</sequence>
<dbReference type="EMBL" id="CASHSV030000098">
    <property type="protein sequence ID" value="CAJ2645528.1"/>
    <property type="molecule type" value="Genomic_DNA"/>
</dbReference>
<dbReference type="Proteomes" id="UP001177021">
    <property type="component" value="Unassembled WGS sequence"/>
</dbReference>
<proteinExistence type="predicted"/>
<comment type="caution">
    <text evidence="1">The sequence shown here is derived from an EMBL/GenBank/DDBJ whole genome shotgun (WGS) entry which is preliminary data.</text>
</comment>
<keyword evidence="2" id="KW-1185">Reference proteome</keyword>
<protein>
    <submittedName>
        <fullName evidence="1">Uncharacterized protein</fullName>
    </submittedName>
</protein>
<organism evidence="1 2">
    <name type="scientific">Trifolium pratense</name>
    <name type="common">Red clover</name>
    <dbReference type="NCBI Taxonomy" id="57577"/>
    <lineage>
        <taxon>Eukaryota</taxon>
        <taxon>Viridiplantae</taxon>
        <taxon>Streptophyta</taxon>
        <taxon>Embryophyta</taxon>
        <taxon>Tracheophyta</taxon>
        <taxon>Spermatophyta</taxon>
        <taxon>Magnoliopsida</taxon>
        <taxon>eudicotyledons</taxon>
        <taxon>Gunneridae</taxon>
        <taxon>Pentapetalae</taxon>
        <taxon>rosids</taxon>
        <taxon>fabids</taxon>
        <taxon>Fabales</taxon>
        <taxon>Fabaceae</taxon>
        <taxon>Papilionoideae</taxon>
        <taxon>50 kb inversion clade</taxon>
        <taxon>NPAAA clade</taxon>
        <taxon>Hologalegina</taxon>
        <taxon>IRL clade</taxon>
        <taxon>Trifolieae</taxon>
        <taxon>Trifolium</taxon>
    </lineage>
</organism>
<reference evidence="1" key="1">
    <citation type="submission" date="2023-10" db="EMBL/GenBank/DDBJ databases">
        <authorList>
            <person name="Rodriguez Cubillos JULIANA M."/>
            <person name="De Vega J."/>
        </authorList>
    </citation>
    <scope>NUCLEOTIDE SEQUENCE</scope>
</reference>
<accession>A0ACB0JK88</accession>
<name>A0ACB0JK88_TRIPR</name>